<accession>A0ABW2NDY0</accession>
<evidence type="ECO:0000313" key="2">
    <source>
        <dbReference type="Proteomes" id="UP001596483"/>
    </source>
</evidence>
<comment type="caution">
    <text evidence="1">The sequence shown here is derived from an EMBL/GenBank/DDBJ whole genome shotgun (WGS) entry which is preliminary data.</text>
</comment>
<dbReference type="RefSeq" id="WP_157294425.1">
    <property type="nucleotide sequence ID" value="NZ_JBHTCT010000005.1"/>
</dbReference>
<dbReference type="InterPro" id="IPR011330">
    <property type="entry name" value="Glyco_hydro/deAcase_b/a-brl"/>
</dbReference>
<evidence type="ECO:0000313" key="1">
    <source>
        <dbReference type="EMBL" id="MFC7364084.1"/>
    </source>
</evidence>
<dbReference type="Gene3D" id="3.20.20.370">
    <property type="entry name" value="Glycoside hydrolase/deacetylase"/>
    <property type="match status" value="1"/>
</dbReference>
<keyword evidence="2" id="KW-1185">Reference proteome</keyword>
<sequence>MNLEEQEVYHRVVDHVKPGSIITMHIQDESHTISVLPKILDDLKKKGYEFKTVGELISETGL</sequence>
<evidence type="ECO:0008006" key="3">
    <source>
        <dbReference type="Google" id="ProtNLM"/>
    </source>
</evidence>
<dbReference type="Proteomes" id="UP001596483">
    <property type="component" value="Unassembled WGS sequence"/>
</dbReference>
<dbReference type="EMBL" id="JBHTCT010000005">
    <property type="protein sequence ID" value="MFC7364084.1"/>
    <property type="molecule type" value="Genomic_DNA"/>
</dbReference>
<reference evidence="2" key="1">
    <citation type="journal article" date="2019" name="Int. J. Syst. Evol. Microbiol.">
        <title>The Global Catalogue of Microorganisms (GCM) 10K type strain sequencing project: providing services to taxonomists for standard genome sequencing and annotation.</title>
        <authorList>
            <consortium name="The Broad Institute Genomics Platform"/>
            <consortium name="The Broad Institute Genome Sequencing Center for Infectious Disease"/>
            <person name="Wu L."/>
            <person name="Ma J."/>
        </authorList>
    </citation>
    <scope>NUCLEOTIDE SEQUENCE [LARGE SCALE GENOMIC DNA]</scope>
    <source>
        <strain evidence="2">JCM 4738</strain>
    </source>
</reference>
<proteinExistence type="predicted"/>
<gene>
    <name evidence="1" type="ORF">ACFQQH_02760</name>
</gene>
<protein>
    <recommendedName>
        <fullName evidence="3">Polysaccharide deacetylase</fullName>
    </recommendedName>
</protein>
<dbReference type="SUPFAM" id="SSF88713">
    <property type="entry name" value="Glycoside hydrolase/deacetylase"/>
    <property type="match status" value="1"/>
</dbReference>
<organism evidence="1 2">
    <name type="scientific">Bhargavaea changchunensis</name>
    <dbReference type="NCBI Taxonomy" id="2134037"/>
    <lineage>
        <taxon>Bacteria</taxon>
        <taxon>Bacillati</taxon>
        <taxon>Bacillota</taxon>
        <taxon>Bacilli</taxon>
        <taxon>Bacillales</taxon>
        <taxon>Caryophanaceae</taxon>
        <taxon>Bhargavaea</taxon>
    </lineage>
</organism>
<name>A0ABW2NDY0_9BACL</name>